<feature type="domain" description="Glycosyltransferase 2-like" evidence="1">
    <location>
        <begin position="76"/>
        <end position="195"/>
    </location>
</feature>
<reference evidence="2 3" key="2">
    <citation type="submission" date="2008-08" db="EMBL/GenBank/DDBJ databases">
        <authorList>
            <person name="Fulton L."/>
            <person name="Clifton S."/>
            <person name="Fulton B."/>
            <person name="Xu J."/>
            <person name="Minx P."/>
            <person name="Pepin K.H."/>
            <person name="Johnson M."/>
            <person name="Thiruvilangam P."/>
            <person name="Bhonagiri V."/>
            <person name="Nash W.E."/>
            <person name="Mardis E.R."/>
            <person name="Wilson R.K."/>
        </authorList>
    </citation>
    <scope>NUCLEOTIDE SEQUENCE [LARGE SCALE GENOMIC DNA]</scope>
    <source>
        <strain evidence="3">DSM 17135 / JCM 12973 / M2</strain>
    </source>
</reference>
<dbReference type="InterPro" id="IPR029044">
    <property type="entry name" value="Nucleotide-diphossugar_trans"/>
</dbReference>
<dbReference type="GeneID" id="43183663"/>
<dbReference type="AlphaFoldDB" id="B5CWR7"/>
<dbReference type="EMBL" id="ABQC02000012">
    <property type="protein sequence ID" value="EDY96714.1"/>
    <property type="molecule type" value="Genomic_DNA"/>
</dbReference>
<dbReference type="Pfam" id="PF00535">
    <property type="entry name" value="Glycos_transf_2"/>
    <property type="match status" value="1"/>
</dbReference>
<proteinExistence type="predicted"/>
<comment type="caution">
    <text evidence="2">The sequence shown here is derived from an EMBL/GenBank/DDBJ whole genome shotgun (WGS) entry which is preliminary data.</text>
</comment>
<organism evidence="2 3">
    <name type="scientific">Phocaeicola plebeius (strain DSM 17135 / JCM 12973 / CCUG 54634 / M2)</name>
    <name type="common">Bacteroides plebeius</name>
    <dbReference type="NCBI Taxonomy" id="484018"/>
    <lineage>
        <taxon>Bacteria</taxon>
        <taxon>Pseudomonadati</taxon>
        <taxon>Bacteroidota</taxon>
        <taxon>Bacteroidia</taxon>
        <taxon>Bacteroidales</taxon>
        <taxon>Bacteroidaceae</taxon>
        <taxon>Phocaeicola</taxon>
    </lineage>
</organism>
<gene>
    <name evidence="2" type="ORF">BACPLE_01157</name>
</gene>
<dbReference type="InterPro" id="IPR001173">
    <property type="entry name" value="Glyco_trans_2-like"/>
</dbReference>
<sequence length="318" mass="37309">MDFQHNKQANKMKISKIFNKIRQRLGMIYDTNQNIKQLLFNQKKYTLEQYILHDTTLGISKEKYCNHDIIVSLTTYSKRIHDVHLTIASIMEQTMKANRIVLWLDYSFKNQTLPQALHFLQKKGLEIKFCKDVRSYTKLIPSLKNFPDDAIITIDDDIIYDFDLLEKLITAYIKDPSFIYCNRQHMMKKDKEGKLLPYRNWTWASSDDKANILNFPTGVGGILYPPHSLDQEVFNESVFLDICKYADDVWFKAMAMKKGTLSRKVYTHSNTSTDYIEIDNVQDIGLRNVNTLGEELNDKQIKAVFNKYNLYPLLNQCL</sequence>
<evidence type="ECO:0000259" key="1">
    <source>
        <dbReference type="Pfam" id="PF00535"/>
    </source>
</evidence>
<dbReference type="RefSeq" id="WP_007558895.1">
    <property type="nucleotide sequence ID" value="NZ_DS990119.1"/>
</dbReference>
<reference evidence="2 3" key="1">
    <citation type="submission" date="2008-08" db="EMBL/GenBank/DDBJ databases">
        <title>Draft genome sequence of Bacteroides plebeius (DSM 17135).</title>
        <authorList>
            <person name="Sudarsanam P."/>
            <person name="Ley R."/>
            <person name="Guruge J."/>
            <person name="Turnbaugh P.J."/>
            <person name="Mahowald M."/>
            <person name="Liep D."/>
            <person name="Gordon J."/>
        </authorList>
    </citation>
    <scope>NUCLEOTIDE SEQUENCE [LARGE SCALE GENOMIC DNA]</scope>
    <source>
        <strain evidence="3">DSM 17135 / JCM 12973 / M2</strain>
    </source>
</reference>
<protein>
    <recommendedName>
        <fullName evidence="1">Glycosyltransferase 2-like domain-containing protein</fullName>
    </recommendedName>
</protein>
<accession>B5CWR7</accession>
<dbReference type="Proteomes" id="UP000003452">
    <property type="component" value="Unassembled WGS sequence"/>
</dbReference>
<evidence type="ECO:0000313" key="3">
    <source>
        <dbReference type="Proteomes" id="UP000003452"/>
    </source>
</evidence>
<dbReference type="HOGENOM" id="CLU_076555_0_1_10"/>
<name>B5CWR7_PHOPM</name>
<dbReference type="SUPFAM" id="SSF53448">
    <property type="entry name" value="Nucleotide-diphospho-sugar transferases"/>
    <property type="match status" value="1"/>
</dbReference>
<evidence type="ECO:0000313" key="2">
    <source>
        <dbReference type="EMBL" id="EDY96714.1"/>
    </source>
</evidence>
<dbReference type="eggNOG" id="COG0463">
    <property type="taxonomic scope" value="Bacteria"/>
</dbReference>